<reference evidence="2 3" key="1">
    <citation type="journal article" date="2014" name="PLoS Genet.">
        <title>Phylogenetically driven sequencing of extremely halophilic archaea reveals strategies for static and dynamic osmo-response.</title>
        <authorList>
            <person name="Becker E.A."/>
            <person name="Seitzer P.M."/>
            <person name="Tritt A."/>
            <person name="Larsen D."/>
            <person name="Krusor M."/>
            <person name="Yao A.I."/>
            <person name="Wu D."/>
            <person name="Madern D."/>
            <person name="Eisen J.A."/>
            <person name="Darling A.E."/>
            <person name="Facciotti M.T."/>
        </authorList>
    </citation>
    <scope>NUCLEOTIDE SEQUENCE [LARGE SCALE GENOMIC DNA]</scope>
    <source>
        <strain evidence="2 3">DSM 12281</strain>
    </source>
</reference>
<gene>
    <name evidence="2" type="ORF">C484_10426</name>
</gene>
<proteinExistence type="predicted"/>
<dbReference type="AlphaFoldDB" id="L9ZZD8"/>
<organism evidence="2 3">
    <name type="scientific">Natrialba taiwanensis DSM 12281</name>
    <dbReference type="NCBI Taxonomy" id="1230458"/>
    <lineage>
        <taxon>Archaea</taxon>
        <taxon>Methanobacteriati</taxon>
        <taxon>Methanobacteriota</taxon>
        <taxon>Stenosarchaea group</taxon>
        <taxon>Halobacteria</taxon>
        <taxon>Halobacteriales</taxon>
        <taxon>Natrialbaceae</taxon>
        <taxon>Natrialba</taxon>
    </lineage>
</organism>
<name>L9ZZD8_9EURY</name>
<sequence>MSMDAKLTTNPLSDQNTGFRRDILVMIDRLGGEPSGMEILDALQMTGYPDATHGRLYPNLDDLVEDGLVEKGEIDRRTNYYVLTPSGEQDLDGYREFVGE</sequence>
<evidence type="ECO:0000259" key="1">
    <source>
        <dbReference type="Pfam" id="PF03551"/>
    </source>
</evidence>
<dbReference type="RefSeq" id="WP_006825838.1">
    <property type="nucleotide sequence ID" value="NZ_AOIL01000037.1"/>
</dbReference>
<comment type="caution">
    <text evidence="2">The sequence shown here is derived from an EMBL/GenBank/DDBJ whole genome shotgun (WGS) entry which is preliminary data.</text>
</comment>
<dbReference type="InterPro" id="IPR005149">
    <property type="entry name" value="Tscrpt_reg_PadR_N"/>
</dbReference>
<dbReference type="PATRIC" id="fig|1230458.4.peg.2098"/>
<dbReference type="Gene3D" id="1.10.10.10">
    <property type="entry name" value="Winged helix-like DNA-binding domain superfamily/Winged helix DNA-binding domain"/>
    <property type="match status" value="1"/>
</dbReference>
<dbReference type="EMBL" id="AOIL01000037">
    <property type="protein sequence ID" value="ELY91436.1"/>
    <property type="molecule type" value="Genomic_DNA"/>
</dbReference>
<protein>
    <submittedName>
        <fullName evidence="2">Transcriptional regulator PadR family protein</fullName>
    </submittedName>
</protein>
<dbReference type="Pfam" id="PF03551">
    <property type="entry name" value="PadR"/>
    <property type="match status" value="1"/>
</dbReference>
<evidence type="ECO:0000313" key="2">
    <source>
        <dbReference type="EMBL" id="ELY91436.1"/>
    </source>
</evidence>
<feature type="domain" description="Transcription regulator PadR N-terminal" evidence="1">
    <location>
        <begin position="29"/>
        <end position="91"/>
    </location>
</feature>
<dbReference type="InterPro" id="IPR036388">
    <property type="entry name" value="WH-like_DNA-bd_sf"/>
</dbReference>
<dbReference type="Proteomes" id="UP000011648">
    <property type="component" value="Unassembled WGS sequence"/>
</dbReference>
<dbReference type="SUPFAM" id="SSF46785">
    <property type="entry name" value="Winged helix' DNA-binding domain"/>
    <property type="match status" value="1"/>
</dbReference>
<dbReference type="InterPro" id="IPR036390">
    <property type="entry name" value="WH_DNA-bd_sf"/>
</dbReference>
<keyword evidence="3" id="KW-1185">Reference proteome</keyword>
<evidence type="ECO:0000313" key="3">
    <source>
        <dbReference type="Proteomes" id="UP000011648"/>
    </source>
</evidence>
<dbReference type="STRING" id="1230458.C484_10426"/>
<accession>L9ZZD8</accession>